<dbReference type="KEGG" id="sshi:J5U23_01707"/>
<protein>
    <submittedName>
        <fullName evidence="1">Uncharacterized protein</fullName>
    </submittedName>
</protein>
<dbReference type="InterPro" id="IPR022274">
    <property type="entry name" value="Peptidase_asp_AF0612"/>
</dbReference>
<reference evidence="1" key="1">
    <citation type="journal article" date="2021" name="Environ. Microbiol.">
        <title>New insights into the diversity and evolution of the archaeal mobilome from three complete genomes of Saccharolobus shibatae.</title>
        <authorList>
            <person name="Medvedeva S."/>
            <person name="Brandt D."/>
            <person name="Cvirkaite-Krupovic V."/>
            <person name="Liu Y."/>
            <person name="Severinov K."/>
            <person name="Ishino S."/>
            <person name="Ishino Y."/>
            <person name="Prangishvili D."/>
            <person name="Kalinowski J."/>
            <person name="Krupovic M."/>
        </authorList>
    </citation>
    <scope>NUCLEOTIDE SEQUENCE</scope>
    <source>
        <strain evidence="1">B12</strain>
    </source>
</reference>
<evidence type="ECO:0000313" key="1">
    <source>
        <dbReference type="EMBL" id="QXJ28838.1"/>
    </source>
</evidence>
<dbReference type="NCBIfam" id="TIGR03698">
    <property type="entry name" value="clan_AA_DTGF"/>
    <property type="match status" value="1"/>
</dbReference>
<evidence type="ECO:0000313" key="2">
    <source>
        <dbReference type="Proteomes" id="UP000694018"/>
    </source>
</evidence>
<dbReference type="RefSeq" id="WP_218265849.1">
    <property type="nucleotide sequence ID" value="NZ_CP077717.1"/>
</dbReference>
<sequence>MEIEGEVSGVRIRFLIDTGFEGECTLSFETFKEIRGEEFQGIPFESITGEIIHTRAKLVELRIMNRVIKVICYSFEGLDENLLGEEIAKKLNLVLDYKQDKIDDP</sequence>
<gene>
    <name evidence="1" type="ORF">J5U23_01707</name>
</gene>
<organism evidence="1 2">
    <name type="scientific">Saccharolobus shibatae (strain ATCC 51178 / DSM 5389 / JCM 8931 / NBRC 15437 / B12)</name>
    <name type="common">Sulfolobus shibatae</name>
    <dbReference type="NCBI Taxonomy" id="523848"/>
    <lineage>
        <taxon>Archaea</taxon>
        <taxon>Thermoproteota</taxon>
        <taxon>Thermoprotei</taxon>
        <taxon>Sulfolobales</taxon>
        <taxon>Sulfolobaceae</taxon>
        <taxon>Saccharolobus</taxon>
    </lineage>
</organism>
<proteinExistence type="predicted"/>
<dbReference type="OrthoDB" id="43977at2157"/>
<dbReference type="Proteomes" id="UP000694018">
    <property type="component" value="Chromosome"/>
</dbReference>
<dbReference type="AlphaFoldDB" id="A0A8F5BPD9"/>
<dbReference type="GeneID" id="65563245"/>
<accession>A0A8F5BPD9</accession>
<dbReference type="EMBL" id="CP077717">
    <property type="protein sequence ID" value="QXJ28838.1"/>
    <property type="molecule type" value="Genomic_DNA"/>
</dbReference>
<name>A0A8F5BPD9_SACSH</name>